<proteinExistence type="predicted"/>
<evidence type="ECO:0000313" key="2">
    <source>
        <dbReference type="Proteomes" id="UP001151760"/>
    </source>
</evidence>
<comment type="caution">
    <text evidence="1">The sequence shown here is derived from an EMBL/GenBank/DDBJ whole genome shotgun (WGS) entry which is preliminary data.</text>
</comment>
<organism evidence="1 2">
    <name type="scientific">Tanacetum coccineum</name>
    <dbReference type="NCBI Taxonomy" id="301880"/>
    <lineage>
        <taxon>Eukaryota</taxon>
        <taxon>Viridiplantae</taxon>
        <taxon>Streptophyta</taxon>
        <taxon>Embryophyta</taxon>
        <taxon>Tracheophyta</taxon>
        <taxon>Spermatophyta</taxon>
        <taxon>Magnoliopsida</taxon>
        <taxon>eudicotyledons</taxon>
        <taxon>Gunneridae</taxon>
        <taxon>Pentapetalae</taxon>
        <taxon>asterids</taxon>
        <taxon>campanulids</taxon>
        <taxon>Asterales</taxon>
        <taxon>Asteraceae</taxon>
        <taxon>Asteroideae</taxon>
        <taxon>Anthemideae</taxon>
        <taxon>Anthemidinae</taxon>
        <taxon>Tanacetum</taxon>
    </lineage>
</organism>
<gene>
    <name evidence="1" type="ORF">Tco_0993262</name>
</gene>
<dbReference type="Proteomes" id="UP001151760">
    <property type="component" value="Unassembled WGS sequence"/>
</dbReference>
<protein>
    <submittedName>
        <fullName evidence="1">Uncharacterized protein</fullName>
    </submittedName>
</protein>
<reference evidence="1" key="2">
    <citation type="submission" date="2022-01" db="EMBL/GenBank/DDBJ databases">
        <authorList>
            <person name="Yamashiro T."/>
            <person name="Shiraishi A."/>
            <person name="Satake H."/>
            <person name="Nakayama K."/>
        </authorList>
    </citation>
    <scope>NUCLEOTIDE SEQUENCE</scope>
</reference>
<reference evidence="1" key="1">
    <citation type="journal article" date="2022" name="Int. J. Mol. Sci.">
        <title>Draft Genome of Tanacetum Coccineum: Genomic Comparison of Closely Related Tanacetum-Family Plants.</title>
        <authorList>
            <person name="Yamashiro T."/>
            <person name="Shiraishi A."/>
            <person name="Nakayama K."/>
            <person name="Satake H."/>
        </authorList>
    </citation>
    <scope>NUCLEOTIDE SEQUENCE</scope>
</reference>
<name>A0ABQ5F549_9ASTR</name>
<dbReference type="EMBL" id="BQNB010016997">
    <property type="protein sequence ID" value="GJT58208.1"/>
    <property type="molecule type" value="Genomic_DNA"/>
</dbReference>
<accession>A0ABQ5F549</accession>
<evidence type="ECO:0000313" key="1">
    <source>
        <dbReference type="EMBL" id="GJT58208.1"/>
    </source>
</evidence>
<sequence>MTPLAIVLDEDCALPKTYLHPLMGYGLKNLRRSLVGPLTWWRTRYEEELLLYGFIRKRMKNLEIGECCMQLVSEVPDTVFENEGDKKSVNDFEEEKITKTMEIFLTFHTQRNYRFDEFFLSLNILNGLAHNGKKDWGKGVMCERTKVFVLNGIDLMIIAVYAPHDPRDKRMLWDYLAHVINQWQGEVILYPITDRFFFESRPMIMVRFPSDSFNIGFISRALMISSLHLEFALLLILIGSLRNLAGSELKRLYAVIEKGKCLEVEAGKKKGGVGCSSYIDHIHSWICSKAKIKWFIEGD</sequence>
<keyword evidence="2" id="KW-1185">Reference proteome</keyword>